<dbReference type="PANTHER" id="PTHR10986">
    <property type="entry name" value="39S RIBOSOMAL PROTEIN L20"/>
    <property type="match status" value="1"/>
</dbReference>
<evidence type="ECO:0000256" key="4">
    <source>
        <dbReference type="ARBA" id="ARBA00022980"/>
    </source>
</evidence>
<dbReference type="EMBL" id="HE796683">
    <property type="protein sequence ID" value="CCH02259.1"/>
    <property type="molecule type" value="Genomic_DNA"/>
</dbReference>
<evidence type="ECO:0000256" key="5">
    <source>
        <dbReference type="ARBA" id="ARBA00023274"/>
    </source>
</evidence>
<dbReference type="eggNOG" id="COG0292">
    <property type="taxonomic scope" value="Bacteria"/>
</dbReference>
<dbReference type="GO" id="GO:0006412">
    <property type="term" value="P:translation"/>
    <property type="evidence" value="ECO:0007669"/>
    <property type="project" value="InterPro"/>
</dbReference>
<keyword evidence="5 7" id="KW-0687">Ribonucleoprotein</keyword>
<dbReference type="InterPro" id="IPR049946">
    <property type="entry name" value="RIBOSOMAL_L20_CS"/>
</dbReference>
<dbReference type="GO" id="GO:0019843">
    <property type="term" value="F:rRNA binding"/>
    <property type="evidence" value="ECO:0007669"/>
    <property type="project" value="UniProtKB-UniRule"/>
</dbReference>
<evidence type="ECO:0000313" key="10">
    <source>
        <dbReference type="Proteomes" id="UP000011058"/>
    </source>
</evidence>
<dbReference type="InterPro" id="IPR035566">
    <property type="entry name" value="Ribosomal_protein_bL20_C"/>
</dbReference>
<evidence type="ECO:0000256" key="3">
    <source>
        <dbReference type="ARBA" id="ARBA00022884"/>
    </source>
</evidence>
<dbReference type="Pfam" id="PF00453">
    <property type="entry name" value="Ribosomal_L20"/>
    <property type="match status" value="1"/>
</dbReference>
<accession>I0KDQ6</accession>
<keyword evidence="3 7" id="KW-0694">RNA-binding</keyword>
<dbReference type="PRINTS" id="PR00062">
    <property type="entry name" value="RIBOSOMALL20"/>
</dbReference>
<name>I0KDQ6_9BACT</name>
<dbReference type="GO" id="GO:0003735">
    <property type="term" value="F:structural constituent of ribosome"/>
    <property type="evidence" value="ECO:0007669"/>
    <property type="project" value="InterPro"/>
</dbReference>
<evidence type="ECO:0000256" key="6">
    <source>
        <dbReference type="ARBA" id="ARBA00035172"/>
    </source>
</evidence>
<keyword evidence="2 7" id="KW-0699">rRNA-binding</keyword>
<comment type="function">
    <text evidence="7 8">Binds directly to 23S ribosomal RNA and is necessary for the in vitro assembly process of the 50S ribosomal subunit. It is not involved in the protein synthesizing functions of that subunit.</text>
</comment>
<dbReference type="NCBIfam" id="TIGR01032">
    <property type="entry name" value="rplT_bact"/>
    <property type="match status" value="1"/>
</dbReference>
<proteinExistence type="inferred from homology"/>
<evidence type="ECO:0000313" key="9">
    <source>
        <dbReference type="EMBL" id="CCH02259.1"/>
    </source>
</evidence>
<keyword evidence="10" id="KW-1185">Reference proteome</keyword>
<sequence>MIHGYPSHCTFCIIHCSLTDSPSSKKHNTMRSVNHVASRARRKKILKLAKGFYGRRKNVWTVAKNAVEKALGYAYRDRKAKKRDFRALWIQRINAGARQHGMSYSAFMGALHKSGIELNRKVLADLAMNHPEAFKAVVDQIK</sequence>
<dbReference type="PATRIC" id="fig|1166018.3.peg.1216"/>
<dbReference type="Gene3D" id="1.10.1900.20">
    <property type="entry name" value="Ribosomal protein L20"/>
    <property type="match status" value="1"/>
</dbReference>
<gene>
    <name evidence="7" type="primary">rplT</name>
    <name evidence="9" type="ORF">FAES_4259</name>
</gene>
<dbReference type="HAMAP" id="MF_00382">
    <property type="entry name" value="Ribosomal_bL20"/>
    <property type="match status" value="1"/>
</dbReference>
<keyword evidence="4 7" id="KW-0689">Ribosomal protein</keyword>
<dbReference type="CDD" id="cd07026">
    <property type="entry name" value="Ribosomal_L20"/>
    <property type="match status" value="1"/>
</dbReference>
<protein>
    <recommendedName>
        <fullName evidence="6 7">Large ribosomal subunit protein bL20</fullName>
    </recommendedName>
</protein>
<dbReference type="AlphaFoldDB" id="I0KDQ6"/>
<organism evidence="9 10">
    <name type="scientific">Fibrella aestuarina BUZ 2</name>
    <dbReference type="NCBI Taxonomy" id="1166018"/>
    <lineage>
        <taxon>Bacteria</taxon>
        <taxon>Pseudomonadati</taxon>
        <taxon>Bacteroidota</taxon>
        <taxon>Cytophagia</taxon>
        <taxon>Cytophagales</taxon>
        <taxon>Spirosomataceae</taxon>
        <taxon>Fibrella</taxon>
    </lineage>
</organism>
<dbReference type="PROSITE" id="PS00937">
    <property type="entry name" value="RIBOSOMAL_L20"/>
    <property type="match status" value="1"/>
</dbReference>
<dbReference type="HOGENOM" id="CLU_123265_0_1_10"/>
<evidence type="ECO:0000256" key="8">
    <source>
        <dbReference type="RuleBase" id="RU000560"/>
    </source>
</evidence>
<comment type="similarity">
    <text evidence="1 7 8">Belongs to the bacterial ribosomal protein bL20 family.</text>
</comment>
<evidence type="ECO:0000256" key="1">
    <source>
        <dbReference type="ARBA" id="ARBA00007698"/>
    </source>
</evidence>
<dbReference type="Gene3D" id="6.10.160.10">
    <property type="match status" value="1"/>
</dbReference>
<dbReference type="SUPFAM" id="SSF74731">
    <property type="entry name" value="Ribosomal protein L20"/>
    <property type="match status" value="1"/>
</dbReference>
<dbReference type="STRING" id="1166018.FAES_4259"/>
<dbReference type="Proteomes" id="UP000011058">
    <property type="component" value="Chromosome"/>
</dbReference>
<dbReference type="FunFam" id="1.10.1900.20:FF:000001">
    <property type="entry name" value="50S ribosomal protein L20"/>
    <property type="match status" value="1"/>
</dbReference>
<reference evidence="9 10" key="1">
    <citation type="journal article" date="2012" name="J. Bacteriol.">
        <title>Genome Sequence of Fibrella aestuarina BUZ 2T, a Filamentous Marine Bacterium.</title>
        <authorList>
            <person name="Filippini M."/>
            <person name="Qi W."/>
            <person name="Blom J."/>
            <person name="Goesmann A."/>
            <person name="Smits T.H."/>
            <person name="Bagheri H.C."/>
        </authorList>
    </citation>
    <scope>NUCLEOTIDE SEQUENCE [LARGE SCALE GENOMIC DNA]</scope>
    <source>
        <strain evidence="10">BUZ 2T</strain>
    </source>
</reference>
<dbReference type="GO" id="GO:1990904">
    <property type="term" value="C:ribonucleoprotein complex"/>
    <property type="evidence" value="ECO:0007669"/>
    <property type="project" value="UniProtKB-KW"/>
</dbReference>
<dbReference type="InterPro" id="IPR005813">
    <property type="entry name" value="Ribosomal_bL20"/>
</dbReference>
<dbReference type="KEGG" id="fae:FAES_4259"/>
<dbReference type="GO" id="GO:0000027">
    <property type="term" value="P:ribosomal large subunit assembly"/>
    <property type="evidence" value="ECO:0007669"/>
    <property type="project" value="UniProtKB-UniRule"/>
</dbReference>
<dbReference type="GO" id="GO:0005840">
    <property type="term" value="C:ribosome"/>
    <property type="evidence" value="ECO:0007669"/>
    <property type="project" value="UniProtKB-KW"/>
</dbReference>
<evidence type="ECO:0000256" key="7">
    <source>
        <dbReference type="HAMAP-Rule" id="MF_00382"/>
    </source>
</evidence>
<evidence type="ECO:0000256" key="2">
    <source>
        <dbReference type="ARBA" id="ARBA00022730"/>
    </source>
</evidence>